<dbReference type="Pfam" id="PF20150">
    <property type="entry name" value="2EXR"/>
    <property type="match status" value="1"/>
</dbReference>
<organism evidence="2 3">
    <name type="scientific">Fusarium anthophilum</name>
    <dbReference type="NCBI Taxonomy" id="48485"/>
    <lineage>
        <taxon>Eukaryota</taxon>
        <taxon>Fungi</taxon>
        <taxon>Dikarya</taxon>
        <taxon>Ascomycota</taxon>
        <taxon>Pezizomycotina</taxon>
        <taxon>Sordariomycetes</taxon>
        <taxon>Hypocreomycetidae</taxon>
        <taxon>Hypocreales</taxon>
        <taxon>Nectriaceae</taxon>
        <taxon>Fusarium</taxon>
        <taxon>Fusarium fujikuroi species complex</taxon>
    </lineage>
</organism>
<gene>
    <name evidence="2" type="ORF">FANTH_12499</name>
</gene>
<dbReference type="EMBL" id="JABEVY010000409">
    <property type="protein sequence ID" value="KAF5233583.1"/>
    <property type="molecule type" value="Genomic_DNA"/>
</dbReference>
<evidence type="ECO:0000259" key="1">
    <source>
        <dbReference type="Pfam" id="PF20150"/>
    </source>
</evidence>
<accession>A0A8H5DS15</accession>
<reference evidence="2 3" key="1">
    <citation type="journal article" date="2020" name="BMC Genomics">
        <title>Correction to: Identification and distribution of gene clusters required for synthesis of sphingolipid metabolism inhibitors in diverse species of the filamentous fungus Fusarium.</title>
        <authorList>
            <person name="Kim H.S."/>
            <person name="Lohmar J.M."/>
            <person name="Busman M."/>
            <person name="Brown D.W."/>
            <person name="Naumann T.A."/>
            <person name="Divon H.H."/>
            <person name="Lysoe E."/>
            <person name="Uhlig S."/>
            <person name="Proctor R.H."/>
        </authorList>
    </citation>
    <scope>NUCLEOTIDE SEQUENCE [LARGE SCALE GENOMIC DNA]</scope>
    <source>
        <strain evidence="2 3">NRRL 25214</strain>
    </source>
</reference>
<evidence type="ECO:0000313" key="3">
    <source>
        <dbReference type="Proteomes" id="UP000573603"/>
    </source>
</evidence>
<sequence length="180" mass="20258">MAQPTAVKDPDHSAGPKQTEDMPALCAKEMCPTAFHLFPNLAPELRLKIWKAACFPYAANHRGLHYIDLKNIDEISGDAVIGMNSMEMKALHPDFQTSANEQRVVGCANRSAYMWDGGLWKACRESREVISTHFQLKVRRRAQSKDIGPLELDKGLNQACKPYLYGRYAEESTSEDDEEL</sequence>
<feature type="domain" description="2EXR" evidence="1">
    <location>
        <begin position="35"/>
        <end position="136"/>
    </location>
</feature>
<dbReference type="PANTHER" id="PTHR35910">
    <property type="entry name" value="2EXR DOMAIN-CONTAINING PROTEIN"/>
    <property type="match status" value="1"/>
</dbReference>
<evidence type="ECO:0000313" key="2">
    <source>
        <dbReference type="EMBL" id="KAF5233583.1"/>
    </source>
</evidence>
<dbReference type="InterPro" id="IPR045518">
    <property type="entry name" value="2EXR"/>
</dbReference>
<dbReference type="Proteomes" id="UP000573603">
    <property type="component" value="Unassembled WGS sequence"/>
</dbReference>
<comment type="caution">
    <text evidence="2">The sequence shown here is derived from an EMBL/GenBank/DDBJ whole genome shotgun (WGS) entry which is preliminary data.</text>
</comment>
<dbReference type="PANTHER" id="PTHR35910:SF1">
    <property type="entry name" value="2EXR DOMAIN-CONTAINING PROTEIN"/>
    <property type="match status" value="1"/>
</dbReference>
<protein>
    <recommendedName>
        <fullName evidence="1">2EXR domain-containing protein</fullName>
    </recommendedName>
</protein>
<keyword evidence="3" id="KW-1185">Reference proteome</keyword>
<name>A0A8H5DS15_9HYPO</name>
<proteinExistence type="predicted"/>
<dbReference type="AlphaFoldDB" id="A0A8H5DS15"/>